<gene>
    <name evidence="1" type="ORF">DERF_001945</name>
</gene>
<evidence type="ECO:0000313" key="2">
    <source>
        <dbReference type="Proteomes" id="UP000790347"/>
    </source>
</evidence>
<reference evidence="1" key="1">
    <citation type="submission" date="2013-05" db="EMBL/GenBank/DDBJ databases">
        <authorList>
            <person name="Yim A.K.Y."/>
            <person name="Chan T.F."/>
            <person name="Ji K.M."/>
            <person name="Liu X.Y."/>
            <person name="Zhou J.W."/>
            <person name="Li R.Q."/>
            <person name="Yang K.Y."/>
            <person name="Li J."/>
            <person name="Li M."/>
            <person name="Law P.T.W."/>
            <person name="Wu Y.L."/>
            <person name="Cai Z.L."/>
            <person name="Qin H."/>
            <person name="Bao Y."/>
            <person name="Leung R.K.K."/>
            <person name="Ng P.K.S."/>
            <person name="Zou J."/>
            <person name="Zhong X.J."/>
            <person name="Ran P.X."/>
            <person name="Zhong N.S."/>
            <person name="Liu Z.G."/>
            <person name="Tsui S.K.W."/>
        </authorList>
    </citation>
    <scope>NUCLEOTIDE SEQUENCE</scope>
    <source>
        <strain evidence="1">Derf</strain>
        <tissue evidence="1">Whole organism</tissue>
    </source>
</reference>
<reference evidence="1" key="2">
    <citation type="journal article" date="2022" name="Res Sq">
        <title>Comparative Genomics Reveals Insights into the Divergent Evolution of Astigmatic Mites and Household Pest Adaptations.</title>
        <authorList>
            <person name="Xiong Q."/>
            <person name="Wan A.T.-Y."/>
            <person name="Liu X.-Y."/>
            <person name="Fung C.S.-H."/>
            <person name="Xiao X."/>
            <person name="Malainual N."/>
            <person name="Hou J."/>
            <person name="Wang L."/>
            <person name="Wang M."/>
            <person name="Yang K."/>
            <person name="Cui Y."/>
            <person name="Leung E."/>
            <person name="Nong W."/>
            <person name="Shin S.-K."/>
            <person name="Au S."/>
            <person name="Jeong K.Y."/>
            <person name="Chew F.T."/>
            <person name="Hui J."/>
            <person name="Leung T.F."/>
            <person name="Tungtrongchitr A."/>
            <person name="Zhong N."/>
            <person name="Liu Z."/>
            <person name="Tsui S."/>
        </authorList>
    </citation>
    <scope>NUCLEOTIDE SEQUENCE</scope>
    <source>
        <strain evidence="1">Derf</strain>
        <tissue evidence="1">Whole organism</tissue>
    </source>
</reference>
<dbReference type="EMBL" id="ASGP02000001">
    <property type="protein sequence ID" value="KAH9527963.1"/>
    <property type="molecule type" value="Genomic_DNA"/>
</dbReference>
<evidence type="ECO:0000313" key="1">
    <source>
        <dbReference type="EMBL" id="KAH9527963.1"/>
    </source>
</evidence>
<comment type="caution">
    <text evidence="1">The sequence shown here is derived from an EMBL/GenBank/DDBJ whole genome shotgun (WGS) entry which is preliminary data.</text>
</comment>
<protein>
    <submittedName>
        <fullName evidence="1">Uncharacterized protein</fullName>
    </submittedName>
</protein>
<keyword evidence="2" id="KW-1185">Reference proteome</keyword>
<sequence>MYSNKIGIKQAAMFRIYKYDIDESSVFGQRRVTITPTYTAMTEDLAGKPGRLHSFNSVSFVYDEYAQ</sequence>
<name>A0A922LA54_DERFA</name>
<proteinExistence type="predicted"/>
<organism evidence="1 2">
    <name type="scientific">Dermatophagoides farinae</name>
    <name type="common">American house dust mite</name>
    <dbReference type="NCBI Taxonomy" id="6954"/>
    <lineage>
        <taxon>Eukaryota</taxon>
        <taxon>Metazoa</taxon>
        <taxon>Ecdysozoa</taxon>
        <taxon>Arthropoda</taxon>
        <taxon>Chelicerata</taxon>
        <taxon>Arachnida</taxon>
        <taxon>Acari</taxon>
        <taxon>Acariformes</taxon>
        <taxon>Sarcoptiformes</taxon>
        <taxon>Astigmata</taxon>
        <taxon>Psoroptidia</taxon>
        <taxon>Analgoidea</taxon>
        <taxon>Pyroglyphidae</taxon>
        <taxon>Dermatophagoidinae</taxon>
        <taxon>Dermatophagoides</taxon>
    </lineage>
</organism>
<dbReference type="AlphaFoldDB" id="A0A922LA54"/>
<accession>A0A922LA54</accession>
<dbReference type="Proteomes" id="UP000790347">
    <property type="component" value="Unassembled WGS sequence"/>
</dbReference>